<name>A0A2G9TBH5_TELCI</name>
<accession>A0A2G9TBH5</accession>
<feature type="non-terminal residue" evidence="1">
    <location>
        <position position="67"/>
    </location>
</feature>
<keyword evidence="2" id="KW-1185">Reference proteome</keyword>
<gene>
    <name evidence="1" type="ORF">TELCIR_23297</name>
</gene>
<protein>
    <submittedName>
        <fullName evidence="1">Uncharacterized protein</fullName>
    </submittedName>
</protein>
<dbReference type="AlphaFoldDB" id="A0A2G9TBH5"/>
<dbReference type="Proteomes" id="UP000230423">
    <property type="component" value="Unassembled WGS sequence"/>
</dbReference>
<organism evidence="1 2">
    <name type="scientific">Teladorsagia circumcincta</name>
    <name type="common">Brown stomach worm</name>
    <name type="synonym">Ostertagia circumcincta</name>
    <dbReference type="NCBI Taxonomy" id="45464"/>
    <lineage>
        <taxon>Eukaryota</taxon>
        <taxon>Metazoa</taxon>
        <taxon>Ecdysozoa</taxon>
        <taxon>Nematoda</taxon>
        <taxon>Chromadorea</taxon>
        <taxon>Rhabditida</taxon>
        <taxon>Rhabditina</taxon>
        <taxon>Rhabditomorpha</taxon>
        <taxon>Strongyloidea</taxon>
        <taxon>Trichostrongylidae</taxon>
        <taxon>Teladorsagia</taxon>
    </lineage>
</organism>
<dbReference type="SUPFAM" id="SSF55909">
    <property type="entry name" value="Pentein"/>
    <property type="match status" value="1"/>
</dbReference>
<reference evidence="1 2" key="1">
    <citation type="submission" date="2015-09" db="EMBL/GenBank/DDBJ databases">
        <title>Draft genome of the parasitic nematode Teladorsagia circumcincta isolate WARC Sus (inbred).</title>
        <authorList>
            <person name="Mitreva M."/>
        </authorList>
    </citation>
    <scope>NUCLEOTIDE SEQUENCE [LARGE SCALE GENOMIC DNA]</scope>
    <source>
        <strain evidence="1 2">S</strain>
    </source>
</reference>
<evidence type="ECO:0000313" key="2">
    <source>
        <dbReference type="Proteomes" id="UP000230423"/>
    </source>
</evidence>
<dbReference type="OrthoDB" id="5912827at2759"/>
<proteinExistence type="predicted"/>
<evidence type="ECO:0000313" key="1">
    <source>
        <dbReference type="EMBL" id="PIO55317.1"/>
    </source>
</evidence>
<dbReference type="EMBL" id="KZ386979">
    <property type="protein sequence ID" value="PIO55317.1"/>
    <property type="molecule type" value="Genomic_DNA"/>
</dbReference>
<sequence>MLQAAGQLLKRVVMVPPKHYNIEVRLSTPNWNTQYKINPWMGGVIDENKAFEQWNALKSAIEKEGVE</sequence>